<dbReference type="CDD" id="cd01392">
    <property type="entry name" value="HTH_LacI"/>
    <property type="match status" value="1"/>
</dbReference>
<dbReference type="InterPro" id="IPR046335">
    <property type="entry name" value="LacI/GalR-like_sensor"/>
</dbReference>
<keyword evidence="1" id="KW-0805">Transcription regulation</keyword>
<evidence type="ECO:0000313" key="6">
    <source>
        <dbReference type="Proteomes" id="UP000216020"/>
    </source>
</evidence>
<dbReference type="InterPro" id="IPR028082">
    <property type="entry name" value="Peripla_BP_I"/>
</dbReference>
<keyword evidence="3" id="KW-0804">Transcription</keyword>
<dbReference type="Proteomes" id="UP000216020">
    <property type="component" value="Unassembled WGS sequence"/>
</dbReference>
<dbReference type="Gene3D" id="3.40.50.2300">
    <property type="match status" value="2"/>
</dbReference>
<feature type="domain" description="HTH lacI-type" evidence="4">
    <location>
        <begin position="4"/>
        <end position="58"/>
    </location>
</feature>
<dbReference type="AlphaFoldDB" id="A0A261SMD9"/>
<protein>
    <recommendedName>
        <fullName evidence="4">HTH lacI-type domain-containing protein</fullName>
    </recommendedName>
</protein>
<dbReference type="Pfam" id="PF00356">
    <property type="entry name" value="LacI"/>
    <property type="match status" value="1"/>
</dbReference>
<sequence length="352" mass="37543">MAAITIHDVAALAGVSAISVSRYFNQPDRVSEALRARIEDAVARTGFVPSQVAMGLASARSKVVCAVIPSIANSVFSETVQGMTDVLRSSGHQLLLATSNYSMAEEETAVCAFAGWRPAAMILTGPTHTERTDAVLRAGGFPVVETWDVRPNRPFHQVGFAHDRVGYEQARHLLGQGLRRIRFLRTGMREDFRGEQRSQGYARAMAQAGLQADIHVPESLDPYEAGAQAMARFAAEPVRRRPQGIIFANDNMAAGAILAAPALGLALPGDCAIVGFGDFPVARRLTPALTTVHPGRYEIGRTAALLVLRLIGEDGGPGAAAPPESHLIDTEFHIRASSLVAGRRRPGNPGSP</sequence>
<organism evidence="5 6">
    <name type="scientific">Bordetella genomosp. 10</name>
    <dbReference type="NCBI Taxonomy" id="1416804"/>
    <lineage>
        <taxon>Bacteria</taxon>
        <taxon>Pseudomonadati</taxon>
        <taxon>Pseudomonadota</taxon>
        <taxon>Betaproteobacteria</taxon>
        <taxon>Burkholderiales</taxon>
        <taxon>Alcaligenaceae</taxon>
        <taxon>Bordetella</taxon>
    </lineage>
</organism>
<proteinExistence type="predicted"/>
<dbReference type="PANTHER" id="PTHR30146">
    <property type="entry name" value="LACI-RELATED TRANSCRIPTIONAL REPRESSOR"/>
    <property type="match status" value="1"/>
</dbReference>
<dbReference type="SUPFAM" id="SSF47413">
    <property type="entry name" value="lambda repressor-like DNA-binding domains"/>
    <property type="match status" value="1"/>
</dbReference>
<keyword evidence="6" id="KW-1185">Reference proteome</keyword>
<keyword evidence="2" id="KW-0238">DNA-binding</keyword>
<gene>
    <name evidence="5" type="ORF">CAL29_03445</name>
</gene>
<evidence type="ECO:0000259" key="4">
    <source>
        <dbReference type="PROSITE" id="PS50932"/>
    </source>
</evidence>
<evidence type="ECO:0000256" key="3">
    <source>
        <dbReference type="ARBA" id="ARBA00023163"/>
    </source>
</evidence>
<dbReference type="EMBL" id="NEVM01000001">
    <property type="protein sequence ID" value="OZI38586.1"/>
    <property type="molecule type" value="Genomic_DNA"/>
</dbReference>
<dbReference type="InterPro" id="IPR010982">
    <property type="entry name" value="Lambda_DNA-bd_dom_sf"/>
</dbReference>
<dbReference type="CDD" id="cd01575">
    <property type="entry name" value="PBP1_GntR"/>
    <property type="match status" value="1"/>
</dbReference>
<comment type="caution">
    <text evidence="5">The sequence shown here is derived from an EMBL/GenBank/DDBJ whole genome shotgun (WGS) entry which is preliminary data.</text>
</comment>
<evidence type="ECO:0000256" key="2">
    <source>
        <dbReference type="ARBA" id="ARBA00023125"/>
    </source>
</evidence>
<accession>A0A261SMD9</accession>
<evidence type="ECO:0000256" key="1">
    <source>
        <dbReference type="ARBA" id="ARBA00023015"/>
    </source>
</evidence>
<reference evidence="6" key="1">
    <citation type="submission" date="2017-05" db="EMBL/GenBank/DDBJ databases">
        <title>Complete and WGS of Bordetella genogroups.</title>
        <authorList>
            <person name="Spilker T."/>
            <person name="Lipuma J."/>
        </authorList>
    </citation>
    <scope>NUCLEOTIDE SEQUENCE [LARGE SCALE GENOMIC DNA]</scope>
    <source>
        <strain evidence="6">AU16122</strain>
    </source>
</reference>
<dbReference type="OrthoDB" id="8770688at2"/>
<dbReference type="Gene3D" id="1.10.260.40">
    <property type="entry name" value="lambda repressor-like DNA-binding domains"/>
    <property type="match status" value="1"/>
</dbReference>
<name>A0A261SMD9_9BORD</name>
<dbReference type="SMART" id="SM00354">
    <property type="entry name" value="HTH_LACI"/>
    <property type="match status" value="1"/>
</dbReference>
<evidence type="ECO:0000313" key="5">
    <source>
        <dbReference type="EMBL" id="OZI38586.1"/>
    </source>
</evidence>
<dbReference type="GO" id="GO:0000976">
    <property type="term" value="F:transcription cis-regulatory region binding"/>
    <property type="evidence" value="ECO:0007669"/>
    <property type="project" value="TreeGrafter"/>
</dbReference>
<dbReference type="Pfam" id="PF13377">
    <property type="entry name" value="Peripla_BP_3"/>
    <property type="match status" value="1"/>
</dbReference>
<dbReference type="SUPFAM" id="SSF53822">
    <property type="entry name" value="Periplasmic binding protein-like I"/>
    <property type="match status" value="1"/>
</dbReference>
<dbReference type="InterPro" id="IPR000843">
    <property type="entry name" value="HTH_LacI"/>
</dbReference>
<dbReference type="PROSITE" id="PS50932">
    <property type="entry name" value="HTH_LACI_2"/>
    <property type="match status" value="1"/>
</dbReference>
<dbReference type="GO" id="GO:0003700">
    <property type="term" value="F:DNA-binding transcription factor activity"/>
    <property type="evidence" value="ECO:0007669"/>
    <property type="project" value="TreeGrafter"/>
</dbReference>
<dbReference type="PANTHER" id="PTHR30146:SF33">
    <property type="entry name" value="TRANSCRIPTIONAL REGULATOR"/>
    <property type="match status" value="1"/>
</dbReference>